<dbReference type="Proteomes" id="UP000070513">
    <property type="component" value="Unassembled WGS sequence"/>
</dbReference>
<dbReference type="EMBL" id="LPUR01000019">
    <property type="protein sequence ID" value="KXH79101.1"/>
    <property type="molecule type" value="Genomic_DNA"/>
</dbReference>
<evidence type="ECO:0000256" key="1">
    <source>
        <dbReference type="ARBA" id="ARBA00022630"/>
    </source>
</evidence>
<dbReference type="CDD" id="cd04730">
    <property type="entry name" value="NPD_like"/>
    <property type="match status" value="1"/>
</dbReference>
<organism evidence="4 5">
    <name type="scientific">Chryseobacterium kwangjuense</name>
    <dbReference type="NCBI Taxonomy" id="267125"/>
    <lineage>
        <taxon>Bacteria</taxon>
        <taxon>Pseudomonadati</taxon>
        <taxon>Bacteroidota</taxon>
        <taxon>Flavobacteriia</taxon>
        <taxon>Flavobacteriales</taxon>
        <taxon>Weeksellaceae</taxon>
        <taxon>Chryseobacterium group</taxon>
        <taxon>Chryseobacterium</taxon>
    </lineage>
</organism>
<dbReference type="PANTHER" id="PTHR32332">
    <property type="entry name" value="2-NITROPROPANE DIOXYGENASE"/>
    <property type="match status" value="1"/>
</dbReference>
<dbReference type="PANTHER" id="PTHR32332:SF20">
    <property type="entry name" value="2-NITROPROPANE DIOXYGENASE-LIKE PROTEIN"/>
    <property type="match status" value="1"/>
</dbReference>
<dbReference type="OrthoDB" id="9778912at2"/>
<gene>
    <name evidence="4" type="ORF">AU378_20830</name>
</gene>
<reference evidence="5" key="1">
    <citation type="submission" date="2015-12" db="EMBL/GenBank/DDBJ databases">
        <title>Genome sequence of a biocontrol rhizobacterium Chryseobacterium kwangjuense strain KJ1R5 isolated from pepper (Capsicum annuum L.).</title>
        <authorList>
            <person name="Jeong J.-J."/>
            <person name="Park H."/>
            <person name="Mannaa M."/>
            <person name="Sang M.K."/>
            <person name="Choi I.-G."/>
            <person name="Kim K.D."/>
        </authorList>
    </citation>
    <scope>NUCLEOTIDE SEQUENCE [LARGE SCALE GENOMIC DNA]</scope>
    <source>
        <strain evidence="5">KJ1R5</strain>
    </source>
</reference>
<protein>
    <submittedName>
        <fullName evidence="4">2-nitropropane dioxygenase</fullName>
    </submittedName>
</protein>
<dbReference type="RefSeq" id="WP_062653627.1">
    <property type="nucleotide sequence ID" value="NZ_LPUR01000019.1"/>
</dbReference>
<evidence type="ECO:0000313" key="5">
    <source>
        <dbReference type="Proteomes" id="UP000070513"/>
    </source>
</evidence>
<evidence type="ECO:0000256" key="3">
    <source>
        <dbReference type="ARBA" id="ARBA00023002"/>
    </source>
</evidence>
<dbReference type="GO" id="GO:0018580">
    <property type="term" value="F:nitronate monooxygenase activity"/>
    <property type="evidence" value="ECO:0007669"/>
    <property type="project" value="InterPro"/>
</dbReference>
<proteinExistence type="predicted"/>
<name>A0A135W2G0_9FLAO</name>
<keyword evidence="1" id="KW-0285">Flavoprotein</keyword>
<dbReference type="Pfam" id="PF03060">
    <property type="entry name" value="NMO"/>
    <property type="match status" value="1"/>
</dbReference>
<sequence length="329" mass="36007">MSNFIDFNSAKKLQEAQAGQNRITELFNIQYPIIQAGMIWHSGWRLASAVSNCGGLGLIGAGSMYPDILRENIQKCKQATDKPFGVNVPMLYPNLEEIIQIILEEGVKIVFTSAGNPKTYTETLQKEGIKVAHVVSSTKFAVKCEEAGVDAVVAEGFEAGGHNGRDETTTFCLIPNARKHISKPLIAAGGIALGLQMKAAMILGADGVQIGSRFAATVEASAHENWKKKITELNEGDTHLTLKELAPVRMVKNKFFTELEDIYQSGRNKEALIASLGRARAKRGMFEGDMEDGELEIGQVSALINDILPVETVFRNLLKEFEEIKMPLL</sequence>
<dbReference type="Gene3D" id="3.20.20.70">
    <property type="entry name" value="Aldolase class I"/>
    <property type="match status" value="1"/>
</dbReference>
<dbReference type="GO" id="GO:0051213">
    <property type="term" value="F:dioxygenase activity"/>
    <property type="evidence" value="ECO:0007669"/>
    <property type="project" value="UniProtKB-KW"/>
</dbReference>
<reference evidence="4 5" key="2">
    <citation type="journal article" date="2016" name="Genome Announc.">
        <title>Draft Genome Sequence of a Biocontrol Rhizobacterium, Chryseobacterium kwangjuense Strain KJ1R5, Isolated from Pepper (Capsicum annuum).</title>
        <authorList>
            <person name="Jeong J.J."/>
            <person name="Park H."/>
            <person name="Park B.H."/>
            <person name="Mannaa M."/>
            <person name="Sang M.K."/>
            <person name="Choi I.G."/>
            <person name="Kim K.D."/>
        </authorList>
    </citation>
    <scope>NUCLEOTIDE SEQUENCE [LARGE SCALE GENOMIC DNA]</scope>
    <source>
        <strain evidence="4 5">KJ1R5</strain>
    </source>
</reference>
<comment type="caution">
    <text evidence="4">The sequence shown here is derived from an EMBL/GenBank/DDBJ whole genome shotgun (WGS) entry which is preliminary data.</text>
</comment>
<evidence type="ECO:0000256" key="2">
    <source>
        <dbReference type="ARBA" id="ARBA00022643"/>
    </source>
</evidence>
<dbReference type="InterPro" id="IPR004136">
    <property type="entry name" value="NMO"/>
</dbReference>
<keyword evidence="3" id="KW-0560">Oxidoreductase</keyword>
<accession>A0A135W2G0</accession>
<evidence type="ECO:0000313" key="4">
    <source>
        <dbReference type="EMBL" id="KXH79101.1"/>
    </source>
</evidence>
<dbReference type="SUPFAM" id="SSF51412">
    <property type="entry name" value="Inosine monophosphate dehydrogenase (IMPDH)"/>
    <property type="match status" value="1"/>
</dbReference>
<dbReference type="InterPro" id="IPR013785">
    <property type="entry name" value="Aldolase_TIM"/>
</dbReference>
<dbReference type="AlphaFoldDB" id="A0A135W2G0"/>
<keyword evidence="2" id="KW-0288">FMN</keyword>
<keyword evidence="4" id="KW-0223">Dioxygenase</keyword>